<feature type="coiled-coil region" evidence="1">
    <location>
        <begin position="716"/>
        <end position="750"/>
    </location>
</feature>
<feature type="domain" description="Rad50/SbcC-type AAA" evidence="2">
    <location>
        <begin position="5"/>
        <end position="233"/>
    </location>
</feature>
<keyword evidence="1" id="KW-0175">Coiled coil</keyword>
<evidence type="ECO:0000313" key="4">
    <source>
        <dbReference type="Proteomes" id="UP001108025"/>
    </source>
</evidence>
<dbReference type="AlphaFoldDB" id="A0A9Q3V4V1"/>
<dbReference type="GO" id="GO:0006302">
    <property type="term" value="P:double-strand break repair"/>
    <property type="evidence" value="ECO:0007669"/>
    <property type="project" value="InterPro"/>
</dbReference>
<dbReference type="GO" id="GO:0016887">
    <property type="term" value="F:ATP hydrolysis activity"/>
    <property type="evidence" value="ECO:0007669"/>
    <property type="project" value="InterPro"/>
</dbReference>
<organism evidence="3 4">
    <name type="scientific">Chryseobacterium turcicum</name>
    <dbReference type="NCBI Taxonomy" id="2898076"/>
    <lineage>
        <taxon>Bacteria</taxon>
        <taxon>Pseudomonadati</taxon>
        <taxon>Bacteroidota</taxon>
        <taxon>Flavobacteriia</taxon>
        <taxon>Flavobacteriales</taxon>
        <taxon>Weeksellaceae</taxon>
        <taxon>Chryseobacterium group</taxon>
        <taxon>Chryseobacterium</taxon>
    </lineage>
</organism>
<feature type="coiled-coil region" evidence="1">
    <location>
        <begin position="348"/>
        <end position="375"/>
    </location>
</feature>
<feature type="coiled-coil region" evidence="1">
    <location>
        <begin position="475"/>
        <end position="502"/>
    </location>
</feature>
<dbReference type="Proteomes" id="UP001108025">
    <property type="component" value="Unassembled WGS sequence"/>
</dbReference>
<dbReference type="PANTHER" id="PTHR32114">
    <property type="entry name" value="ABC TRANSPORTER ABCH.3"/>
    <property type="match status" value="1"/>
</dbReference>
<protein>
    <submittedName>
        <fullName evidence="3">AAA family ATPase</fullName>
    </submittedName>
</protein>
<dbReference type="Pfam" id="PF13476">
    <property type="entry name" value="AAA_23"/>
    <property type="match status" value="1"/>
</dbReference>
<dbReference type="PANTHER" id="PTHR32114:SF2">
    <property type="entry name" value="ABC TRANSPORTER ABCH.3"/>
    <property type="match status" value="1"/>
</dbReference>
<comment type="caution">
    <text evidence="3">The sequence shown here is derived from an EMBL/GenBank/DDBJ whole genome shotgun (WGS) entry which is preliminary data.</text>
</comment>
<reference evidence="3" key="1">
    <citation type="submission" date="2021-11" db="EMBL/GenBank/DDBJ databases">
        <title>Description of novel Chryseobacterium species.</title>
        <authorList>
            <person name="Saticioglu I.B."/>
            <person name="Ay H."/>
            <person name="Altun S."/>
            <person name="Duman M."/>
        </authorList>
    </citation>
    <scope>NUCLEOTIDE SEQUENCE</scope>
    <source>
        <strain evidence="3">C-17</strain>
    </source>
</reference>
<proteinExistence type="predicted"/>
<name>A0A9Q3V4V1_9FLAO</name>
<keyword evidence="4" id="KW-1185">Reference proteome</keyword>
<dbReference type="InterPro" id="IPR038729">
    <property type="entry name" value="Rad50/SbcC_AAA"/>
</dbReference>
<sequence>MKIKSVKITGFRAFEKVEDATFDFTKGGEIMNFASIYAPNGFGKTSFYDAVEWGITHKIQRFDRMVDFEKVRKDNDAPLLLNKASLLGEVSIETNLKPFKNVINKRKKYDYKAIAENEYFQKQFLSQDLIDAFLKEEKADKRYETFLEIDENLKKYDSVYKKINILLGYISDQRQELVKRKGDEEKKLQGEIDFDQEFKKFDEINEVIRSLKKESENLDIIDQNTFNQSSYDNLSRNIDVRLLLLKDDLEKSKSRIINIILARDGEESEDNKLNGGVLSYLDNKSRIVKLDEEIKELDKIIKWFKDQEKVTNEFNVTEENLKIQQNKLERALNIEKQFETFLSIQKEIDNLDKDIVGLKDNLLTSEREKSDAEKDKNDKVIKFNDVKKSLENNQSKLNNIPTQKKQFELASQTIVDSQKVIDDLIKSITTEEKKQNDLKIILDEFGYYENKINDDIELLLEFKLFDEHKELVTHYINEKKNLEKLKKDIQEIQFKIDSQNQLNKELNDFINSGLELVNKSKSSDCPLCNHKYDTFEKLSENILSNKLLDGQLKRYLEQKVEIEWKINNLVTELSVAKENIENFLSSIKQPYLSNFRNAQNTIGKLDSDRKIYSEKLNSNQSILSGINLLLEDSKTFDELAAKIQNDIAKTDNQIVELSGEIKKNDEILLEKETLIKSTTEKLEISENNLLKHQSSNEHKDVREYFIGELNSNNIEKSKLLESISNINATLNNLTDKKASFKKSLEELMLKLSNHTLLKEEYIKKAQELDDAKRIILRVYESYENFILSEFGMKISDKDKSQIEAAFLDLIGKQKEVEIQVEYKIEKYKILKILNDACIKATESKRVKDEIDRINSSLKELGSADEELNNEKETLKTYLKDTIEAYFYTTLINAIYRKIDPHPDYKEIEFECDFGEIKPRLQIYTKDSKGIKSIPSLYFSTAQVNILSLSIFLTRALKTTDNEGNSVDCIFIDDPIQSMDSINILSFIDLFRGITLSLDKQLIVSTHEENFHLLLKKKIPSELFKSKFLEFETFGKLKSF</sequence>
<dbReference type="InterPro" id="IPR027417">
    <property type="entry name" value="P-loop_NTPase"/>
</dbReference>
<evidence type="ECO:0000313" key="3">
    <source>
        <dbReference type="EMBL" id="MCD1118111.1"/>
    </source>
</evidence>
<evidence type="ECO:0000259" key="2">
    <source>
        <dbReference type="Pfam" id="PF13476"/>
    </source>
</evidence>
<accession>A0A9Q3V4V1</accession>
<dbReference type="Gene3D" id="3.40.50.300">
    <property type="entry name" value="P-loop containing nucleotide triphosphate hydrolases"/>
    <property type="match status" value="2"/>
</dbReference>
<gene>
    <name evidence="3" type="ORF">LO744_14710</name>
</gene>
<dbReference type="EMBL" id="JAJNAY010000001">
    <property type="protein sequence ID" value="MCD1118111.1"/>
    <property type="molecule type" value="Genomic_DNA"/>
</dbReference>
<dbReference type="SUPFAM" id="SSF52540">
    <property type="entry name" value="P-loop containing nucleoside triphosphate hydrolases"/>
    <property type="match status" value="1"/>
</dbReference>
<dbReference type="RefSeq" id="WP_230670418.1">
    <property type="nucleotide sequence ID" value="NZ_JAJNAY010000001.1"/>
</dbReference>
<evidence type="ECO:0000256" key="1">
    <source>
        <dbReference type="SAM" id="Coils"/>
    </source>
</evidence>